<feature type="non-terminal residue" evidence="2">
    <location>
        <position position="81"/>
    </location>
</feature>
<name>A0ABN8ITQ1_9NEOP</name>
<dbReference type="Proteomes" id="UP000837857">
    <property type="component" value="Chromosome 27"/>
</dbReference>
<evidence type="ECO:0000313" key="3">
    <source>
        <dbReference type="Proteomes" id="UP000837857"/>
    </source>
</evidence>
<reference evidence="2" key="1">
    <citation type="submission" date="2022-03" db="EMBL/GenBank/DDBJ databases">
        <authorList>
            <person name="Martin H S."/>
        </authorList>
    </citation>
    <scope>NUCLEOTIDE SEQUENCE</scope>
</reference>
<gene>
    <name evidence="2" type="ORF">IPOD504_LOCUS11327</name>
</gene>
<evidence type="ECO:0000256" key="1">
    <source>
        <dbReference type="SAM" id="MobiDB-lite"/>
    </source>
</evidence>
<accession>A0ABN8ITQ1</accession>
<feature type="region of interest" description="Disordered" evidence="1">
    <location>
        <begin position="31"/>
        <end position="81"/>
    </location>
</feature>
<proteinExistence type="predicted"/>
<evidence type="ECO:0000313" key="2">
    <source>
        <dbReference type="EMBL" id="CAH2061156.1"/>
    </source>
</evidence>
<organism evidence="2 3">
    <name type="scientific">Iphiclides podalirius</name>
    <name type="common">scarce swallowtail</name>
    <dbReference type="NCBI Taxonomy" id="110791"/>
    <lineage>
        <taxon>Eukaryota</taxon>
        <taxon>Metazoa</taxon>
        <taxon>Ecdysozoa</taxon>
        <taxon>Arthropoda</taxon>
        <taxon>Hexapoda</taxon>
        <taxon>Insecta</taxon>
        <taxon>Pterygota</taxon>
        <taxon>Neoptera</taxon>
        <taxon>Endopterygota</taxon>
        <taxon>Lepidoptera</taxon>
        <taxon>Glossata</taxon>
        <taxon>Ditrysia</taxon>
        <taxon>Papilionoidea</taxon>
        <taxon>Papilionidae</taxon>
        <taxon>Papilioninae</taxon>
        <taxon>Iphiclides</taxon>
    </lineage>
</organism>
<protein>
    <submittedName>
        <fullName evidence="2">Uncharacterized protein</fullName>
    </submittedName>
</protein>
<keyword evidence="3" id="KW-1185">Reference proteome</keyword>
<dbReference type="EMBL" id="OW152839">
    <property type="protein sequence ID" value="CAH2061156.1"/>
    <property type="molecule type" value="Genomic_DNA"/>
</dbReference>
<sequence>MYTHALTPPTARRHSPRDGCYARPLLFPCSSPARPFPSLVRSPLLARRGTSPRAPRVLTEPNLTYPHGRGREPPSANSHYA</sequence>